<dbReference type="GO" id="GO:0008725">
    <property type="term" value="F:DNA-3-methyladenine glycosylase activity"/>
    <property type="evidence" value="ECO:0007669"/>
    <property type="project" value="InterPro"/>
</dbReference>
<reference evidence="1 2" key="1">
    <citation type="submission" date="2019-03" db="EMBL/GenBank/DDBJ databases">
        <title>Freshwater and sediment microbial communities from various areas in North America, analyzing microbe dynamics in response to fracking.</title>
        <authorList>
            <person name="Lamendella R."/>
        </authorList>
    </citation>
    <scope>NUCLEOTIDE SEQUENCE [LARGE SCALE GENOMIC DNA]</scope>
    <source>
        <strain evidence="1 2">74A</strain>
    </source>
</reference>
<dbReference type="PANTHER" id="PTHR30037:SF3">
    <property type="entry name" value="BLR0857 PROTEIN"/>
    <property type="match status" value="1"/>
</dbReference>
<dbReference type="GO" id="GO:0006284">
    <property type="term" value="P:base-excision repair"/>
    <property type="evidence" value="ECO:0007669"/>
    <property type="project" value="InterPro"/>
</dbReference>
<sequence>MLSVCAAAINAPGCTTVANTSIRYRWSIHKGCLLSQSNQNYKLNSEHLISPCRVPNFGYPLVAVGTHTMNKPEAFDEIYARASERKGGHERLESLLPEVLTPDELQQYADAELLSAMSKQVFQSGFVWKVVEHKWPLYQQAFFDFEPSKVLMLSPEQIQQRAADPQLIRHLKKTQAIYDNAQMVREIAQEHGSLARYIALWPVEEIVGLWLQLKQRGARLGGNTGPYFLRNIGKDTFLLTDDVKGYFKAHQLVDASFTSLSGLNQVQAVFNHWQQCSGRSMAQISRILSCSVGDNRI</sequence>
<dbReference type="InterPro" id="IPR005019">
    <property type="entry name" value="Adenine_glyco"/>
</dbReference>
<evidence type="ECO:0000313" key="2">
    <source>
        <dbReference type="Proteomes" id="UP000294832"/>
    </source>
</evidence>
<dbReference type="SUPFAM" id="SSF48150">
    <property type="entry name" value="DNA-glycosylase"/>
    <property type="match status" value="1"/>
</dbReference>
<name>A0A4R2FDL4_9GAMM</name>
<dbReference type="Pfam" id="PF03352">
    <property type="entry name" value="Adenine_glyco"/>
    <property type="match status" value="1"/>
</dbReference>
<keyword evidence="2" id="KW-1185">Reference proteome</keyword>
<organism evidence="1 2">
    <name type="scientific">Shewanella fodinae</name>
    <dbReference type="NCBI Taxonomy" id="552357"/>
    <lineage>
        <taxon>Bacteria</taxon>
        <taxon>Pseudomonadati</taxon>
        <taxon>Pseudomonadota</taxon>
        <taxon>Gammaproteobacteria</taxon>
        <taxon>Alteromonadales</taxon>
        <taxon>Shewanellaceae</taxon>
        <taxon>Shewanella</taxon>
    </lineage>
</organism>
<dbReference type="AlphaFoldDB" id="A0A4R2FDL4"/>
<dbReference type="EMBL" id="SLWF01000005">
    <property type="protein sequence ID" value="TCN87081.1"/>
    <property type="molecule type" value="Genomic_DNA"/>
</dbReference>
<dbReference type="Gene3D" id="1.10.340.30">
    <property type="entry name" value="Hypothetical protein, domain 2"/>
    <property type="match status" value="1"/>
</dbReference>
<dbReference type="InterPro" id="IPR052891">
    <property type="entry name" value="DNA-3mA_glycosylase"/>
</dbReference>
<comment type="caution">
    <text evidence="1">The sequence shown here is derived from an EMBL/GenBank/DDBJ whole genome shotgun (WGS) entry which is preliminary data.</text>
</comment>
<dbReference type="InterPro" id="IPR011257">
    <property type="entry name" value="DNA_glycosylase"/>
</dbReference>
<accession>A0A4R2FDL4</accession>
<gene>
    <name evidence="1" type="ORF">EDC91_10583</name>
</gene>
<evidence type="ECO:0000313" key="1">
    <source>
        <dbReference type="EMBL" id="TCN87081.1"/>
    </source>
</evidence>
<protein>
    <submittedName>
        <fullName evidence="1">DNA-3-methyladenine glycosylase I</fullName>
    </submittedName>
</protein>
<dbReference type="PANTHER" id="PTHR30037">
    <property type="entry name" value="DNA-3-METHYLADENINE GLYCOSYLASE 1"/>
    <property type="match status" value="1"/>
</dbReference>
<dbReference type="Proteomes" id="UP000294832">
    <property type="component" value="Unassembled WGS sequence"/>
</dbReference>
<proteinExistence type="predicted"/>